<dbReference type="Gene3D" id="3.30.460.40">
    <property type="match status" value="1"/>
</dbReference>
<dbReference type="Pfam" id="PF10706">
    <property type="entry name" value="Aminoglyc_resit"/>
    <property type="match status" value="1"/>
</dbReference>
<evidence type="ECO:0008006" key="2">
    <source>
        <dbReference type="Google" id="ProtNLM"/>
    </source>
</evidence>
<accession>A0A7C2P1J7</accession>
<dbReference type="SUPFAM" id="SSF81301">
    <property type="entry name" value="Nucleotidyltransferase"/>
    <property type="match status" value="1"/>
</dbReference>
<organism evidence="1">
    <name type="scientific">Schlesneria paludicola</name>
    <dbReference type="NCBI Taxonomy" id="360056"/>
    <lineage>
        <taxon>Bacteria</taxon>
        <taxon>Pseudomonadati</taxon>
        <taxon>Planctomycetota</taxon>
        <taxon>Planctomycetia</taxon>
        <taxon>Planctomycetales</taxon>
        <taxon>Planctomycetaceae</taxon>
        <taxon>Schlesneria</taxon>
    </lineage>
</organism>
<reference evidence="1" key="1">
    <citation type="journal article" date="2020" name="mSystems">
        <title>Genome- and Community-Level Interaction Insights into Carbon Utilization and Element Cycling Functions of Hydrothermarchaeota in Hydrothermal Sediment.</title>
        <authorList>
            <person name="Zhou Z."/>
            <person name="Liu Y."/>
            <person name="Xu W."/>
            <person name="Pan J."/>
            <person name="Luo Z.H."/>
            <person name="Li M."/>
        </authorList>
    </citation>
    <scope>NUCLEOTIDE SEQUENCE [LARGE SCALE GENOMIC DNA]</scope>
    <source>
        <strain evidence="1">SpSt-339</strain>
    </source>
</reference>
<gene>
    <name evidence="1" type="ORF">ENQ76_13720</name>
</gene>
<dbReference type="EMBL" id="DSOK01000377">
    <property type="protein sequence ID" value="HEN16514.1"/>
    <property type="molecule type" value="Genomic_DNA"/>
</dbReference>
<proteinExistence type="predicted"/>
<comment type="caution">
    <text evidence="1">The sequence shown here is derived from an EMBL/GenBank/DDBJ whole genome shotgun (WGS) entry which is preliminary data.</text>
</comment>
<evidence type="ECO:0000313" key="1">
    <source>
        <dbReference type="EMBL" id="HEN16514.1"/>
    </source>
</evidence>
<name>A0A7C2P1J7_9PLAN</name>
<dbReference type="AlphaFoldDB" id="A0A7C2P1J7"/>
<dbReference type="InterPro" id="IPR019646">
    <property type="entry name" value="Aminoglyc_AdlTrfase"/>
</dbReference>
<dbReference type="InterPro" id="IPR043519">
    <property type="entry name" value="NT_sf"/>
</dbReference>
<protein>
    <recommendedName>
        <fullName evidence="2">Nucleotidyltransferase family protein</fullName>
    </recommendedName>
</protein>
<sequence>MPTASQVYAMLGDQSPWDVAQTCHAPLTHAGVPYAVVGGVAVCLRGYQRNTVDLDLLIRREDQDAVRQRLTESGLTWSPERAEFISPAGIPVPFHLAGERAGCGSEVRLPDPADAQTTDLCDGLPVLSLAKLIESKLACGQANVRRTHKDYAAVIELIAVHSLGRSFARHLHPSLRTVFRQLVEAARGT</sequence>